<protein>
    <submittedName>
        <fullName evidence="2">Uncharacterized protein</fullName>
    </submittedName>
</protein>
<feature type="transmembrane region" description="Helical" evidence="1">
    <location>
        <begin position="21"/>
        <end position="43"/>
    </location>
</feature>
<dbReference type="STRING" id="946677.SAMN05444484_103234"/>
<evidence type="ECO:0000313" key="3">
    <source>
        <dbReference type="Proteomes" id="UP000184028"/>
    </source>
</evidence>
<gene>
    <name evidence="2" type="ORF">SAMN05444484_103234</name>
</gene>
<proteinExistence type="predicted"/>
<name>A0A1M7F5M0_9FLAO</name>
<sequence length="61" mass="7075">MKLIVYSTKSKLLYSNLFSFIKTYFDTMMAFKSCFHVLLLIILPDNEMVLPHSGDKVAIKE</sequence>
<dbReference type="AlphaFoldDB" id="A0A1M7F5M0"/>
<dbReference type="EMBL" id="FRBT01000003">
    <property type="protein sequence ID" value="SHL99285.1"/>
    <property type="molecule type" value="Genomic_DNA"/>
</dbReference>
<reference evidence="3" key="1">
    <citation type="submission" date="2016-11" db="EMBL/GenBank/DDBJ databases">
        <authorList>
            <person name="Varghese N."/>
            <person name="Submissions S."/>
        </authorList>
    </citation>
    <scope>NUCLEOTIDE SEQUENCE [LARGE SCALE GENOMIC DNA]</scope>
    <source>
        <strain evidence="3">DSM 24724</strain>
    </source>
</reference>
<organism evidence="2 3">
    <name type="scientific">Flavobacterium chilense</name>
    <dbReference type="NCBI Taxonomy" id="946677"/>
    <lineage>
        <taxon>Bacteria</taxon>
        <taxon>Pseudomonadati</taxon>
        <taxon>Bacteroidota</taxon>
        <taxon>Flavobacteriia</taxon>
        <taxon>Flavobacteriales</taxon>
        <taxon>Flavobacteriaceae</taxon>
        <taxon>Flavobacterium</taxon>
    </lineage>
</organism>
<keyword evidence="1" id="KW-1133">Transmembrane helix</keyword>
<keyword evidence="1" id="KW-0812">Transmembrane</keyword>
<keyword evidence="1" id="KW-0472">Membrane</keyword>
<keyword evidence="3" id="KW-1185">Reference proteome</keyword>
<evidence type="ECO:0000256" key="1">
    <source>
        <dbReference type="SAM" id="Phobius"/>
    </source>
</evidence>
<dbReference type="Proteomes" id="UP000184028">
    <property type="component" value="Unassembled WGS sequence"/>
</dbReference>
<evidence type="ECO:0000313" key="2">
    <source>
        <dbReference type="EMBL" id="SHL99285.1"/>
    </source>
</evidence>
<accession>A0A1M7F5M0</accession>